<dbReference type="Proteomes" id="UP000218811">
    <property type="component" value="Unassembled WGS sequence"/>
</dbReference>
<dbReference type="Pfam" id="PF08550">
    <property type="entry name" value="GATA_AreA"/>
    <property type="match status" value="1"/>
</dbReference>
<evidence type="ECO:0000313" key="3">
    <source>
        <dbReference type="EMBL" id="PCH39378.1"/>
    </source>
</evidence>
<dbReference type="OrthoDB" id="515401at2759"/>
<dbReference type="InterPro" id="IPR013860">
    <property type="entry name" value="AreA_GATA"/>
</dbReference>
<dbReference type="AlphaFoldDB" id="A0A2H3JNS4"/>
<feature type="non-terminal residue" evidence="3">
    <location>
        <position position="129"/>
    </location>
</feature>
<gene>
    <name evidence="3" type="ORF">WOLCODRAFT_85564</name>
</gene>
<evidence type="ECO:0000259" key="2">
    <source>
        <dbReference type="Pfam" id="PF08550"/>
    </source>
</evidence>
<proteinExistence type="predicted"/>
<reference evidence="3 4" key="1">
    <citation type="journal article" date="2012" name="Science">
        <title>The Paleozoic origin of enzymatic lignin decomposition reconstructed from 31 fungal genomes.</title>
        <authorList>
            <person name="Floudas D."/>
            <person name="Binder M."/>
            <person name="Riley R."/>
            <person name="Barry K."/>
            <person name="Blanchette R.A."/>
            <person name="Henrissat B."/>
            <person name="Martinez A.T."/>
            <person name="Otillar R."/>
            <person name="Spatafora J.W."/>
            <person name="Yadav J.S."/>
            <person name="Aerts A."/>
            <person name="Benoit I."/>
            <person name="Boyd A."/>
            <person name="Carlson A."/>
            <person name="Copeland A."/>
            <person name="Coutinho P.M."/>
            <person name="de Vries R.P."/>
            <person name="Ferreira P."/>
            <person name="Findley K."/>
            <person name="Foster B."/>
            <person name="Gaskell J."/>
            <person name="Glotzer D."/>
            <person name="Gorecki P."/>
            <person name="Heitman J."/>
            <person name="Hesse C."/>
            <person name="Hori C."/>
            <person name="Igarashi K."/>
            <person name="Jurgens J.A."/>
            <person name="Kallen N."/>
            <person name="Kersten P."/>
            <person name="Kohler A."/>
            <person name="Kuees U."/>
            <person name="Kumar T.K.A."/>
            <person name="Kuo A."/>
            <person name="LaButti K."/>
            <person name="Larrondo L.F."/>
            <person name="Lindquist E."/>
            <person name="Ling A."/>
            <person name="Lombard V."/>
            <person name="Lucas S."/>
            <person name="Lundell T."/>
            <person name="Martin R."/>
            <person name="McLaughlin D.J."/>
            <person name="Morgenstern I."/>
            <person name="Morin E."/>
            <person name="Murat C."/>
            <person name="Nagy L.G."/>
            <person name="Nolan M."/>
            <person name="Ohm R.A."/>
            <person name="Patyshakuliyeva A."/>
            <person name="Rokas A."/>
            <person name="Ruiz-Duenas F.J."/>
            <person name="Sabat G."/>
            <person name="Salamov A."/>
            <person name="Samejima M."/>
            <person name="Schmutz J."/>
            <person name="Slot J.C."/>
            <person name="St John F."/>
            <person name="Stenlid J."/>
            <person name="Sun H."/>
            <person name="Sun S."/>
            <person name="Syed K."/>
            <person name="Tsang A."/>
            <person name="Wiebenga A."/>
            <person name="Young D."/>
            <person name="Pisabarro A."/>
            <person name="Eastwood D.C."/>
            <person name="Martin F."/>
            <person name="Cullen D."/>
            <person name="Grigoriev I.V."/>
            <person name="Hibbett D.S."/>
        </authorList>
    </citation>
    <scope>NUCLEOTIDE SEQUENCE [LARGE SCALE GENOMIC DNA]</scope>
    <source>
        <strain evidence="3 4">MD-104</strain>
    </source>
</reference>
<name>A0A2H3JNS4_WOLCO</name>
<feature type="domain" description="Nitrogen regulatory protein areA GATA-like" evidence="2">
    <location>
        <begin position="101"/>
        <end position="128"/>
    </location>
</feature>
<dbReference type="GO" id="GO:0031930">
    <property type="term" value="P:mitochondria-nucleus signaling pathway"/>
    <property type="evidence" value="ECO:0007669"/>
    <property type="project" value="TreeGrafter"/>
</dbReference>
<dbReference type="STRING" id="742152.A0A2H3JNS4"/>
<dbReference type="EMBL" id="KB467987">
    <property type="protein sequence ID" value="PCH39378.1"/>
    <property type="molecule type" value="Genomic_DNA"/>
</dbReference>
<organism evidence="3 4">
    <name type="scientific">Wolfiporia cocos (strain MD-104)</name>
    <name type="common">Brown rot fungus</name>
    <dbReference type="NCBI Taxonomy" id="742152"/>
    <lineage>
        <taxon>Eukaryota</taxon>
        <taxon>Fungi</taxon>
        <taxon>Dikarya</taxon>
        <taxon>Basidiomycota</taxon>
        <taxon>Agaricomycotina</taxon>
        <taxon>Agaricomycetes</taxon>
        <taxon>Polyporales</taxon>
        <taxon>Phaeolaceae</taxon>
        <taxon>Wolfiporia</taxon>
    </lineage>
</organism>
<dbReference type="GO" id="GO:0006808">
    <property type="term" value="P:regulation of nitrogen utilization"/>
    <property type="evidence" value="ECO:0007669"/>
    <property type="project" value="TreeGrafter"/>
</dbReference>
<dbReference type="GO" id="GO:0000122">
    <property type="term" value="P:negative regulation of transcription by RNA polymerase II"/>
    <property type="evidence" value="ECO:0007669"/>
    <property type="project" value="TreeGrafter"/>
</dbReference>
<accession>A0A2H3JNS4</accession>
<sequence length="129" mass="14080">MVYPLCQEGICFILSPRPPPGASSSPTLLPACPACPPQSDTARRRFSPVQGSSSLPRRPAPATFLSLCTSSPLMAPFAAPVLSVAADVVQELDGEDALYGLWALFTKCKESLKDGRRLENISWRLWYRE</sequence>
<dbReference type="PANTHER" id="PTHR28014:SF1">
    <property type="entry name" value="NEGATIVE REGULATOR OF RAS-CAMP PATHWAY"/>
    <property type="match status" value="1"/>
</dbReference>
<protein>
    <submittedName>
        <fullName evidence="3">DUF1752-domain-containing protein</fullName>
    </submittedName>
</protein>
<dbReference type="InterPro" id="IPR053043">
    <property type="entry name" value="Ras-cAMP_regulatory"/>
</dbReference>
<dbReference type="PANTHER" id="PTHR28014">
    <property type="entry name" value="NEGATIVE REGULATOR OF RAS-CAMP PATHWAY"/>
    <property type="match status" value="1"/>
</dbReference>
<dbReference type="GO" id="GO:0005737">
    <property type="term" value="C:cytoplasm"/>
    <property type="evidence" value="ECO:0007669"/>
    <property type="project" value="TreeGrafter"/>
</dbReference>
<evidence type="ECO:0000256" key="1">
    <source>
        <dbReference type="SAM" id="MobiDB-lite"/>
    </source>
</evidence>
<feature type="region of interest" description="Disordered" evidence="1">
    <location>
        <begin position="36"/>
        <end position="59"/>
    </location>
</feature>
<evidence type="ECO:0000313" key="4">
    <source>
        <dbReference type="Proteomes" id="UP000218811"/>
    </source>
</evidence>
<keyword evidence="4" id="KW-1185">Reference proteome</keyword>